<proteinExistence type="predicted"/>
<dbReference type="PROSITE" id="PS50885">
    <property type="entry name" value="HAMP"/>
    <property type="match status" value="1"/>
</dbReference>
<gene>
    <name evidence="3" type="ORF">CKO28_22560</name>
</gene>
<evidence type="ECO:0000259" key="2">
    <source>
        <dbReference type="PROSITE" id="PS50885"/>
    </source>
</evidence>
<dbReference type="EMBL" id="NRRL01000118">
    <property type="protein sequence ID" value="MBK1670803.1"/>
    <property type="molecule type" value="Genomic_DNA"/>
</dbReference>
<dbReference type="Proteomes" id="UP001296873">
    <property type="component" value="Unassembled WGS sequence"/>
</dbReference>
<comment type="caution">
    <text evidence="3">The sequence shown here is derived from an EMBL/GenBank/DDBJ whole genome shotgun (WGS) entry which is preliminary data.</text>
</comment>
<reference evidence="3 4" key="1">
    <citation type="journal article" date="2020" name="Microorganisms">
        <title>Osmotic Adaptation and Compatible Solute Biosynthesis of Phototrophic Bacteria as Revealed from Genome Analyses.</title>
        <authorList>
            <person name="Imhoff J.F."/>
            <person name="Rahn T."/>
            <person name="Kunzel S."/>
            <person name="Keller A."/>
            <person name="Neulinger S.C."/>
        </authorList>
    </citation>
    <scope>NUCLEOTIDE SEQUENCE [LARGE SCALE GENOMIC DNA]</scope>
    <source>
        <strain evidence="3 4">DSM 9895</strain>
    </source>
</reference>
<keyword evidence="4" id="KW-1185">Reference proteome</keyword>
<organism evidence="3 4">
    <name type="scientific">Rhodovibrio sodomensis</name>
    <dbReference type="NCBI Taxonomy" id="1088"/>
    <lineage>
        <taxon>Bacteria</taxon>
        <taxon>Pseudomonadati</taxon>
        <taxon>Pseudomonadota</taxon>
        <taxon>Alphaproteobacteria</taxon>
        <taxon>Rhodospirillales</taxon>
        <taxon>Rhodovibrionaceae</taxon>
        <taxon>Rhodovibrio</taxon>
    </lineage>
</organism>
<name>A0ABS1DMT8_9PROT</name>
<feature type="region of interest" description="Disordered" evidence="1">
    <location>
        <begin position="1"/>
        <end position="29"/>
    </location>
</feature>
<feature type="domain" description="HAMP" evidence="2">
    <location>
        <begin position="190"/>
        <end position="220"/>
    </location>
</feature>
<evidence type="ECO:0000313" key="3">
    <source>
        <dbReference type="EMBL" id="MBK1670803.1"/>
    </source>
</evidence>
<protein>
    <recommendedName>
        <fullName evidence="2">HAMP domain-containing protein</fullName>
    </recommendedName>
</protein>
<accession>A0ABS1DMT8</accession>
<sequence length="251" mass="27878">MKGGENEQHLWGTSDTALIQGWAGTVQPDRIDRERGATEQAGVAGRSLIVHEAPEGRRDLEEPGEQFAPADKARYRQFPWLGRRPKRSQHFAGLRPKTANRATRVTVRLHITGLSPRVSPASFCFRCFSSAGRLSIQIRRAETMASGNSPHLAIRVSERERRRWQTASQVLGYASLSAFVKAQCDDAARTTRVATADAAELRRLRRALNRAADGLERAASTDSPRDSSEQDVSQLVREIERIVATLNGLIR</sequence>
<evidence type="ECO:0000256" key="1">
    <source>
        <dbReference type="SAM" id="MobiDB-lite"/>
    </source>
</evidence>
<evidence type="ECO:0000313" key="4">
    <source>
        <dbReference type="Proteomes" id="UP001296873"/>
    </source>
</evidence>
<dbReference type="InterPro" id="IPR003660">
    <property type="entry name" value="HAMP_dom"/>
</dbReference>